<feature type="signal peptide" evidence="1">
    <location>
        <begin position="1"/>
        <end position="19"/>
    </location>
</feature>
<accession>A0A1H0M0W7</accession>
<evidence type="ECO:0000313" key="2">
    <source>
        <dbReference type="EMBL" id="SDO74013.1"/>
    </source>
</evidence>
<sequence length="92" mass="10112">MRRLVPLLLAGLLTGCTAAADQPFVPDAGLVPSSYRKPVTRSCENYADQTYRNSYENYSDDSDGFGVNALQRQRAEADGREALARCRAGRLN</sequence>
<organism evidence="2 3">
    <name type="scientific">Aureimonas jatrophae</name>
    <dbReference type="NCBI Taxonomy" id="1166073"/>
    <lineage>
        <taxon>Bacteria</taxon>
        <taxon>Pseudomonadati</taxon>
        <taxon>Pseudomonadota</taxon>
        <taxon>Alphaproteobacteria</taxon>
        <taxon>Hyphomicrobiales</taxon>
        <taxon>Aurantimonadaceae</taxon>
        <taxon>Aureimonas</taxon>
    </lineage>
</organism>
<feature type="chain" id="PRO_5011730524" description="Lipoprotein" evidence="1">
    <location>
        <begin position="20"/>
        <end position="92"/>
    </location>
</feature>
<dbReference type="RefSeq" id="WP_090676494.1">
    <property type="nucleotide sequence ID" value="NZ_FNIT01000012.1"/>
</dbReference>
<dbReference type="OrthoDB" id="7908879at2"/>
<evidence type="ECO:0000313" key="3">
    <source>
        <dbReference type="Proteomes" id="UP000198793"/>
    </source>
</evidence>
<dbReference type="STRING" id="1166073.SAMN05192530_11215"/>
<reference evidence="2 3" key="1">
    <citation type="submission" date="2016-10" db="EMBL/GenBank/DDBJ databases">
        <authorList>
            <person name="de Groot N.N."/>
        </authorList>
    </citation>
    <scope>NUCLEOTIDE SEQUENCE [LARGE SCALE GENOMIC DNA]</scope>
    <source>
        <strain evidence="3">L7-484,KACC 16230,DSM 25025</strain>
    </source>
</reference>
<evidence type="ECO:0008006" key="4">
    <source>
        <dbReference type="Google" id="ProtNLM"/>
    </source>
</evidence>
<gene>
    <name evidence="2" type="ORF">SAMN05192530_11215</name>
</gene>
<dbReference type="EMBL" id="FNIT01000012">
    <property type="protein sequence ID" value="SDO74013.1"/>
    <property type="molecule type" value="Genomic_DNA"/>
</dbReference>
<keyword evidence="3" id="KW-1185">Reference proteome</keyword>
<evidence type="ECO:0000256" key="1">
    <source>
        <dbReference type="SAM" id="SignalP"/>
    </source>
</evidence>
<dbReference type="Proteomes" id="UP000198793">
    <property type="component" value="Unassembled WGS sequence"/>
</dbReference>
<keyword evidence="1" id="KW-0732">Signal</keyword>
<name>A0A1H0M0W7_9HYPH</name>
<proteinExistence type="predicted"/>
<dbReference type="AlphaFoldDB" id="A0A1H0M0W7"/>
<dbReference type="PROSITE" id="PS51257">
    <property type="entry name" value="PROKAR_LIPOPROTEIN"/>
    <property type="match status" value="1"/>
</dbReference>
<protein>
    <recommendedName>
        <fullName evidence="4">Lipoprotein</fullName>
    </recommendedName>
</protein>